<keyword evidence="4 5" id="KW-0961">Cell wall biogenesis/degradation</keyword>
<comment type="similarity">
    <text evidence="5">Belongs to the glycosyltransferase 26 family. TagA/TarA subfamily.</text>
</comment>
<evidence type="ECO:0000256" key="3">
    <source>
        <dbReference type="ARBA" id="ARBA00022944"/>
    </source>
</evidence>
<name>A0ABN4NCW9_9BACL</name>
<dbReference type="CDD" id="cd06533">
    <property type="entry name" value="Glyco_transf_WecG_TagA"/>
    <property type="match status" value="1"/>
</dbReference>
<keyword evidence="2 5" id="KW-0808">Transferase</keyword>
<sequence length="245" mass="27419">MQKEQYLGVYVSTLPYDDILADIEKRMAAGQKSTIIAVNPEKVIAAGKNEELKQLINAATYQIPDGIGVVLASKLKGGRLASRVTGIDLMERLIARAAEKGYRVFLYGAKEEVVKKAKENLEAKYPRLCIAGYMNGYVNDDEAVVRAINEANADMLFVALGSPRQELWIRAHMDRLNVKVFQGVGGSFDVFAGHVKRAPKLFRTLGLEWLYRLVTDPKRFKRQLALPKFLWRVLTEKRTAGKSGC</sequence>
<keyword evidence="1 5" id="KW-0328">Glycosyltransferase</keyword>
<proteinExistence type="inferred from homology"/>
<evidence type="ECO:0000256" key="1">
    <source>
        <dbReference type="ARBA" id="ARBA00022676"/>
    </source>
</evidence>
<organism evidence="6 7">
    <name type="scientific">Geobacillus subterraneus</name>
    <dbReference type="NCBI Taxonomy" id="129338"/>
    <lineage>
        <taxon>Bacteria</taxon>
        <taxon>Bacillati</taxon>
        <taxon>Bacillota</taxon>
        <taxon>Bacilli</taxon>
        <taxon>Bacillales</taxon>
        <taxon>Anoxybacillaceae</taxon>
        <taxon>Geobacillus</taxon>
    </lineage>
</organism>
<dbReference type="EC" id="2.4.1.187" evidence="5"/>
<comment type="catalytic activity">
    <reaction evidence="5">
        <text>UDP-N-acetyl-alpha-D-mannosamine + N-acetyl-alpha-D-glucosaminyl-di-trans,octa-cis-undecaprenyl diphosphate = N-acetyl-beta-D-mannosaminyl-(1-&gt;4)-N-acetyl-alpha-D-glucosaminyl di-trans,octa-cis-undecaprenyl diphosphate + UDP + H(+)</text>
        <dbReference type="Rhea" id="RHEA:16053"/>
        <dbReference type="ChEBI" id="CHEBI:15378"/>
        <dbReference type="ChEBI" id="CHEBI:58223"/>
        <dbReference type="ChEBI" id="CHEBI:62959"/>
        <dbReference type="ChEBI" id="CHEBI:68623"/>
        <dbReference type="ChEBI" id="CHEBI:132210"/>
        <dbReference type="EC" id="2.4.1.187"/>
    </reaction>
</comment>
<dbReference type="EMBL" id="CP014342">
    <property type="protein sequence ID" value="AMX82277.1"/>
    <property type="molecule type" value="Genomic_DNA"/>
</dbReference>
<dbReference type="Pfam" id="PF03808">
    <property type="entry name" value="Glyco_tran_WecG"/>
    <property type="match status" value="1"/>
</dbReference>
<evidence type="ECO:0000313" key="6">
    <source>
        <dbReference type="EMBL" id="AMX82277.1"/>
    </source>
</evidence>
<dbReference type="Proteomes" id="UP000076226">
    <property type="component" value="Chromosome"/>
</dbReference>
<gene>
    <name evidence="6" type="ORF">GS3922_00375</name>
</gene>
<protein>
    <recommendedName>
        <fullName evidence="5">N-acetylglucosaminyldiphosphoundecaprenol N-acetyl-beta-D-mannosaminyltransferase</fullName>
        <ecNumber evidence="5">2.4.1.187</ecNumber>
    </recommendedName>
    <alternativeName>
        <fullName evidence="5">N-acetylmannosaminyltransferase</fullName>
    </alternativeName>
    <alternativeName>
        <fullName evidence="5">UDP-N-acetylmannosamine transferase</fullName>
    </alternativeName>
    <alternativeName>
        <fullName evidence="5">UDP-N-acetylmannosamine:N-acetylglucosaminyl pyrophosphorylundecaprenol N-acetylmannosaminyltransferase</fullName>
    </alternativeName>
</protein>
<comment type="function">
    <text evidence="5">Catalyzes the conversion of GlcNAc-PP-undecaprenol into ManNAc-GlcNAc-PP-undecaprenol, the first committed lipid intermediate in the de novo synthesis of teichoic acid.</text>
</comment>
<comment type="pathway">
    <text evidence="5">Cell wall biogenesis; teichoic acid biosynthesis.</text>
</comment>
<accession>A0ABN4NCW9</accession>
<dbReference type="NCBIfam" id="TIGR00696">
    <property type="entry name" value="wecG_tagA_cpsF"/>
    <property type="match status" value="1"/>
</dbReference>
<dbReference type="InterPro" id="IPR004629">
    <property type="entry name" value="WecG_TagA_CpsF"/>
</dbReference>
<evidence type="ECO:0000256" key="5">
    <source>
        <dbReference type="HAMAP-Rule" id="MF_02070"/>
    </source>
</evidence>
<dbReference type="RefSeq" id="WP_063164704.1">
    <property type="nucleotide sequence ID" value="NZ_CP014342.1"/>
</dbReference>
<dbReference type="PANTHER" id="PTHR34136:SF1">
    <property type="entry name" value="UDP-N-ACETYL-D-MANNOSAMINURONIC ACID TRANSFERASE"/>
    <property type="match status" value="1"/>
</dbReference>
<dbReference type="HAMAP" id="MF_02070">
    <property type="entry name" value="TagA_TarA"/>
    <property type="match status" value="1"/>
</dbReference>
<reference evidence="6 7" key="1">
    <citation type="submission" date="2016-02" db="EMBL/GenBank/DDBJ databases">
        <title>Complete genome sequence of Geobacillus subterraneus KCTC 3922T.</title>
        <authorList>
            <person name="Lee D.-W."/>
            <person name="Lee Y.-J."/>
            <person name="Lee S.-J."/>
            <person name="Park G.-S."/>
            <person name="Lee S.-J."/>
            <person name="Shin J.-H."/>
        </authorList>
    </citation>
    <scope>NUCLEOTIDE SEQUENCE [LARGE SCALE GENOMIC DNA]</scope>
    <source>
        <strain evidence="6 7">KCTC 3922</strain>
    </source>
</reference>
<evidence type="ECO:0000313" key="7">
    <source>
        <dbReference type="Proteomes" id="UP000076226"/>
    </source>
</evidence>
<evidence type="ECO:0000256" key="4">
    <source>
        <dbReference type="ARBA" id="ARBA00023316"/>
    </source>
</evidence>
<evidence type="ECO:0000256" key="2">
    <source>
        <dbReference type="ARBA" id="ARBA00022679"/>
    </source>
</evidence>
<dbReference type="PANTHER" id="PTHR34136">
    <property type="match status" value="1"/>
</dbReference>
<keyword evidence="7" id="KW-1185">Reference proteome</keyword>
<keyword evidence="3 5" id="KW-0777">Teichoic acid biosynthesis</keyword>
<dbReference type="InterPro" id="IPR034714">
    <property type="entry name" value="TagA_TarA"/>
</dbReference>